<dbReference type="Pfam" id="PF07282">
    <property type="entry name" value="Cas12f1-like_TNB"/>
    <property type="match status" value="1"/>
</dbReference>
<comment type="similarity">
    <text evidence="2">In the N-terminal section; belongs to the transposase 2 family.</text>
</comment>
<evidence type="ECO:0000313" key="12">
    <source>
        <dbReference type="EMBL" id="EEX67896.1"/>
    </source>
</evidence>
<evidence type="ECO:0000259" key="9">
    <source>
        <dbReference type="Pfam" id="PF01385"/>
    </source>
</evidence>
<dbReference type="GO" id="GO:0006310">
    <property type="term" value="P:DNA recombination"/>
    <property type="evidence" value="ECO:0007669"/>
    <property type="project" value="UniProtKB-KW"/>
</dbReference>
<proteinExistence type="inferred from homology"/>
<evidence type="ECO:0000256" key="8">
    <source>
        <dbReference type="SAM" id="Coils"/>
    </source>
</evidence>
<dbReference type="PANTHER" id="PTHR30405:SF11">
    <property type="entry name" value="RNA-GUIDED DNA ENDONUCLEASE RV2885C-RELATED"/>
    <property type="match status" value="1"/>
</dbReference>
<evidence type="ECO:0000256" key="7">
    <source>
        <dbReference type="ARBA" id="ARBA00023172"/>
    </source>
</evidence>
<dbReference type="AlphaFoldDB" id="C9KQA4"/>
<keyword evidence="7" id="KW-0233">DNA recombination</keyword>
<dbReference type="Pfam" id="PF12323">
    <property type="entry name" value="HTH_OrfB_IS605"/>
    <property type="match status" value="1"/>
</dbReference>
<gene>
    <name evidence="12" type="ORF">MITSMUL_05420</name>
</gene>
<keyword evidence="3" id="KW-0815">Transposition</keyword>
<feature type="domain" description="Cas12f1-like TNB" evidence="10">
    <location>
        <begin position="345"/>
        <end position="412"/>
    </location>
</feature>
<dbReference type="HOGENOM" id="CLU_032903_0_2_9"/>
<reference evidence="12" key="1">
    <citation type="submission" date="2009-09" db="EMBL/GenBank/DDBJ databases">
        <authorList>
            <person name="Weinstock G."/>
            <person name="Sodergren E."/>
            <person name="Clifton S."/>
            <person name="Fulton L."/>
            <person name="Fulton B."/>
            <person name="Courtney L."/>
            <person name="Fronick C."/>
            <person name="Harrison M."/>
            <person name="Strong C."/>
            <person name="Farmer C."/>
            <person name="Delahaunty K."/>
            <person name="Markovic C."/>
            <person name="Hall O."/>
            <person name="Minx P."/>
            <person name="Tomlinson C."/>
            <person name="Mitreva M."/>
            <person name="Nelson J."/>
            <person name="Hou S."/>
            <person name="Wollam A."/>
            <person name="Pepin K.H."/>
            <person name="Johnson M."/>
            <person name="Bhonagiri V."/>
            <person name="Nash W.E."/>
            <person name="Warren W."/>
            <person name="Chinwalla A."/>
            <person name="Mardis E.R."/>
            <person name="Wilson R.K."/>
        </authorList>
    </citation>
    <scope>NUCLEOTIDE SEQUENCE [LARGE SCALE GENOMIC DNA]</scope>
    <source>
        <strain evidence="12">DSM 20544</strain>
    </source>
</reference>
<feature type="domain" description="Transposase putative helix-turn-helix" evidence="11">
    <location>
        <begin position="20"/>
        <end position="64"/>
    </location>
</feature>
<organism evidence="12 13">
    <name type="scientific">Mitsuokella multacida DSM 20544</name>
    <dbReference type="NCBI Taxonomy" id="500635"/>
    <lineage>
        <taxon>Bacteria</taxon>
        <taxon>Bacillati</taxon>
        <taxon>Bacillota</taxon>
        <taxon>Negativicutes</taxon>
        <taxon>Selenomonadales</taxon>
        <taxon>Selenomonadaceae</taxon>
        <taxon>Mitsuokella</taxon>
    </lineage>
</organism>
<keyword evidence="4" id="KW-0479">Metal-binding</keyword>
<dbReference type="InterPro" id="IPR001959">
    <property type="entry name" value="Transposase"/>
</dbReference>
<keyword evidence="13" id="KW-1185">Reference proteome</keyword>
<sequence>MYFLVGFMGYVSTRSRLKEMRNLLKAFKTELRLTERQKDKVRRSLGICRFLANQYIARNIWLYRLYQRGVLDEKQRRFVTANDFDKYVNHVLKKKFPWIDQCGSKARKKILINAEQAFRRFFKGQAHFPRFKRKNQQNVKLYFPKNNKGDWTIWRHKIQIPTIGKVRLKEFGYLPQSVTIKNGHVSYEAGRYYVSVTAEIEETSRYNNDLEASYHPQSDGIGVDLGVKSLAIVSDGRIFENINTSSRARRLEKRLRREQRRLSRKYEMRKRKGGSTATASANIEKKKLSVQKLHKRLVNLRRNHENQVIHALVEQKPRFITVEYLNVTGMMKNRHLSKAVAQQRFYSFREKLRRKAEIIGIEVRIADRFYPSSKTCHACGHVHSGLKLKDRTYVCPACGYKKDRDFNAALNLRDTKNYRIA</sequence>
<evidence type="ECO:0000259" key="10">
    <source>
        <dbReference type="Pfam" id="PF07282"/>
    </source>
</evidence>
<evidence type="ECO:0000256" key="4">
    <source>
        <dbReference type="ARBA" id="ARBA00022723"/>
    </source>
</evidence>
<evidence type="ECO:0000256" key="5">
    <source>
        <dbReference type="ARBA" id="ARBA00022833"/>
    </source>
</evidence>
<name>C9KQA4_9FIRM</name>
<dbReference type="GO" id="GO:0003677">
    <property type="term" value="F:DNA binding"/>
    <property type="evidence" value="ECO:0007669"/>
    <property type="project" value="UniProtKB-KW"/>
</dbReference>
<dbReference type="InterPro" id="IPR021027">
    <property type="entry name" value="Transposase_put_HTH"/>
</dbReference>
<dbReference type="PATRIC" id="fig|500635.8.peg.2029"/>
<dbReference type="NCBIfam" id="NF040570">
    <property type="entry name" value="guided_TnpB"/>
    <property type="match status" value="1"/>
</dbReference>
<evidence type="ECO:0000259" key="11">
    <source>
        <dbReference type="Pfam" id="PF12323"/>
    </source>
</evidence>
<dbReference type="InterPro" id="IPR010095">
    <property type="entry name" value="Cas12f1-like_TNB"/>
</dbReference>
<feature type="coiled-coil region" evidence="8">
    <location>
        <begin position="17"/>
        <end position="44"/>
    </location>
</feature>
<dbReference type="InterPro" id="IPR051399">
    <property type="entry name" value="RNA-guided_DNA_endo/Transpos"/>
</dbReference>
<evidence type="ECO:0000256" key="1">
    <source>
        <dbReference type="ARBA" id="ARBA00008761"/>
    </source>
</evidence>
<dbReference type="EMBL" id="ABWK02000023">
    <property type="protein sequence ID" value="EEX67896.1"/>
    <property type="molecule type" value="Genomic_DNA"/>
</dbReference>
<dbReference type="PANTHER" id="PTHR30405">
    <property type="entry name" value="TRANSPOSASE"/>
    <property type="match status" value="1"/>
</dbReference>
<evidence type="ECO:0000256" key="6">
    <source>
        <dbReference type="ARBA" id="ARBA00023125"/>
    </source>
</evidence>
<keyword evidence="5" id="KW-0862">Zinc</keyword>
<comment type="similarity">
    <text evidence="1">In the C-terminal section; belongs to the transposase 35 family.</text>
</comment>
<evidence type="ECO:0000256" key="2">
    <source>
        <dbReference type="ARBA" id="ARBA00011044"/>
    </source>
</evidence>
<evidence type="ECO:0000256" key="3">
    <source>
        <dbReference type="ARBA" id="ARBA00022578"/>
    </source>
</evidence>
<keyword evidence="6" id="KW-0238">DNA-binding</keyword>
<evidence type="ECO:0000313" key="13">
    <source>
        <dbReference type="Proteomes" id="UP000003671"/>
    </source>
</evidence>
<dbReference type="GO" id="GO:0046872">
    <property type="term" value="F:metal ion binding"/>
    <property type="evidence" value="ECO:0007669"/>
    <property type="project" value="UniProtKB-KW"/>
</dbReference>
<accession>C9KQA4</accession>
<dbReference type="eggNOG" id="COG0675">
    <property type="taxonomic scope" value="Bacteria"/>
</dbReference>
<protein>
    <submittedName>
        <fullName evidence="12">Transposase, IS605 OrfB family</fullName>
    </submittedName>
</protein>
<feature type="domain" description="Probable transposase IS891/IS1136/IS1341" evidence="9">
    <location>
        <begin position="215"/>
        <end position="334"/>
    </location>
</feature>
<dbReference type="Proteomes" id="UP000003671">
    <property type="component" value="Unassembled WGS sequence"/>
</dbReference>
<comment type="caution">
    <text evidence="12">The sequence shown here is derived from an EMBL/GenBank/DDBJ whole genome shotgun (WGS) entry which is preliminary data.</text>
</comment>
<dbReference type="GO" id="GO:0032196">
    <property type="term" value="P:transposition"/>
    <property type="evidence" value="ECO:0007669"/>
    <property type="project" value="UniProtKB-KW"/>
</dbReference>
<keyword evidence="8" id="KW-0175">Coiled coil</keyword>
<dbReference type="STRING" id="500635.MITSMUL_05420"/>
<feature type="coiled-coil region" evidence="8">
    <location>
        <begin position="241"/>
        <end position="303"/>
    </location>
</feature>
<dbReference type="Pfam" id="PF01385">
    <property type="entry name" value="OrfB_IS605"/>
    <property type="match status" value="1"/>
</dbReference>